<accession>A0A4R4ED58</accession>
<dbReference type="Proteomes" id="UP000295418">
    <property type="component" value="Unassembled WGS sequence"/>
</dbReference>
<keyword evidence="1" id="KW-1133">Transmembrane helix</keyword>
<comment type="caution">
    <text evidence="2">The sequence shown here is derived from an EMBL/GenBank/DDBJ whole genome shotgun (WGS) entry which is preliminary data.</text>
</comment>
<protein>
    <submittedName>
        <fullName evidence="2">Uncharacterized protein</fullName>
    </submittedName>
</protein>
<keyword evidence="3" id="KW-1185">Reference proteome</keyword>
<dbReference type="AlphaFoldDB" id="A0A4R4ED58"/>
<dbReference type="RefSeq" id="WP_132418817.1">
    <property type="nucleotide sequence ID" value="NZ_SKFG01000014.1"/>
</dbReference>
<sequence length="85" mass="9356">MTLVDISNTLFYIALAAVILGVIVSGVGPQGFFPLKSDKKPGEFEAPRKQVIIERQDKGLSRLKRSKLLWGGLVLMLISIVITLF</sequence>
<evidence type="ECO:0000256" key="1">
    <source>
        <dbReference type="SAM" id="Phobius"/>
    </source>
</evidence>
<feature type="transmembrane region" description="Helical" evidence="1">
    <location>
        <begin position="12"/>
        <end position="33"/>
    </location>
</feature>
<gene>
    <name evidence="2" type="ORF">E0485_14695</name>
</gene>
<keyword evidence="1" id="KW-0472">Membrane</keyword>
<proteinExistence type="predicted"/>
<name>A0A4R4ED58_9BACL</name>
<reference evidence="2 3" key="1">
    <citation type="submission" date="2019-03" db="EMBL/GenBank/DDBJ databases">
        <authorList>
            <person name="Kim M.K.M."/>
        </authorList>
    </citation>
    <scope>NUCLEOTIDE SEQUENCE [LARGE SCALE GENOMIC DNA]</scope>
    <source>
        <strain evidence="2 3">18JY21-1</strain>
    </source>
</reference>
<evidence type="ECO:0000313" key="2">
    <source>
        <dbReference type="EMBL" id="TCZ76091.1"/>
    </source>
</evidence>
<dbReference type="EMBL" id="SKFG01000014">
    <property type="protein sequence ID" value="TCZ76091.1"/>
    <property type="molecule type" value="Genomic_DNA"/>
</dbReference>
<feature type="transmembrane region" description="Helical" evidence="1">
    <location>
        <begin position="68"/>
        <end position="84"/>
    </location>
</feature>
<keyword evidence="1" id="KW-0812">Transmembrane</keyword>
<organism evidence="2 3">
    <name type="scientific">Paenibacillus albiflavus</name>
    <dbReference type="NCBI Taxonomy" id="2545760"/>
    <lineage>
        <taxon>Bacteria</taxon>
        <taxon>Bacillati</taxon>
        <taxon>Bacillota</taxon>
        <taxon>Bacilli</taxon>
        <taxon>Bacillales</taxon>
        <taxon>Paenibacillaceae</taxon>
        <taxon>Paenibacillus</taxon>
    </lineage>
</organism>
<evidence type="ECO:0000313" key="3">
    <source>
        <dbReference type="Proteomes" id="UP000295418"/>
    </source>
</evidence>